<name>A0A8S4F5Y3_PLUXY</name>
<feature type="region of interest" description="Disordered" evidence="1">
    <location>
        <begin position="36"/>
        <end position="59"/>
    </location>
</feature>
<feature type="compositionally biased region" description="Low complexity" evidence="1">
    <location>
        <begin position="36"/>
        <end position="49"/>
    </location>
</feature>
<feature type="chain" id="PRO_5035759071" evidence="2">
    <location>
        <begin position="21"/>
        <end position="59"/>
    </location>
</feature>
<evidence type="ECO:0000313" key="4">
    <source>
        <dbReference type="Proteomes" id="UP000653454"/>
    </source>
</evidence>
<keyword evidence="4" id="KW-1185">Reference proteome</keyword>
<dbReference type="EMBL" id="CAJHNJ030000029">
    <property type="protein sequence ID" value="CAG9124113.1"/>
    <property type="molecule type" value="Genomic_DNA"/>
</dbReference>
<dbReference type="AlphaFoldDB" id="A0A8S4F5Y3"/>
<accession>A0A8S4F5Y3</accession>
<gene>
    <name evidence="3" type="ORF">PLXY2_LOCUS8044</name>
</gene>
<comment type="caution">
    <text evidence="3">The sequence shown here is derived from an EMBL/GenBank/DDBJ whole genome shotgun (WGS) entry which is preliminary data.</text>
</comment>
<sequence>MAKTVLIFTLLLLAVLAVSAEETTTVAADATTTPAAANATADAADATADNGTPKDKSDR</sequence>
<feature type="signal peptide" evidence="2">
    <location>
        <begin position="1"/>
        <end position="20"/>
    </location>
</feature>
<organism evidence="3 4">
    <name type="scientific">Plutella xylostella</name>
    <name type="common">Diamondback moth</name>
    <name type="synonym">Plutella maculipennis</name>
    <dbReference type="NCBI Taxonomy" id="51655"/>
    <lineage>
        <taxon>Eukaryota</taxon>
        <taxon>Metazoa</taxon>
        <taxon>Ecdysozoa</taxon>
        <taxon>Arthropoda</taxon>
        <taxon>Hexapoda</taxon>
        <taxon>Insecta</taxon>
        <taxon>Pterygota</taxon>
        <taxon>Neoptera</taxon>
        <taxon>Endopterygota</taxon>
        <taxon>Lepidoptera</taxon>
        <taxon>Glossata</taxon>
        <taxon>Ditrysia</taxon>
        <taxon>Yponomeutoidea</taxon>
        <taxon>Plutellidae</taxon>
        <taxon>Plutella</taxon>
    </lineage>
</organism>
<reference evidence="3" key="1">
    <citation type="submission" date="2020-11" db="EMBL/GenBank/DDBJ databases">
        <authorList>
            <person name="Whiteford S."/>
        </authorList>
    </citation>
    <scope>NUCLEOTIDE SEQUENCE</scope>
</reference>
<proteinExistence type="predicted"/>
<evidence type="ECO:0000256" key="2">
    <source>
        <dbReference type="SAM" id="SignalP"/>
    </source>
</evidence>
<protein>
    <submittedName>
        <fullName evidence="3">(diamondback moth) hypothetical protein</fullName>
    </submittedName>
</protein>
<evidence type="ECO:0000256" key="1">
    <source>
        <dbReference type="SAM" id="MobiDB-lite"/>
    </source>
</evidence>
<dbReference type="Proteomes" id="UP000653454">
    <property type="component" value="Unassembled WGS sequence"/>
</dbReference>
<keyword evidence="2" id="KW-0732">Signal</keyword>
<evidence type="ECO:0000313" key="3">
    <source>
        <dbReference type="EMBL" id="CAG9124113.1"/>
    </source>
</evidence>